<organism evidence="2 3">
    <name type="scientific">Paralvinella palmiformis</name>
    <dbReference type="NCBI Taxonomy" id="53620"/>
    <lineage>
        <taxon>Eukaryota</taxon>
        <taxon>Metazoa</taxon>
        <taxon>Spiralia</taxon>
        <taxon>Lophotrochozoa</taxon>
        <taxon>Annelida</taxon>
        <taxon>Polychaeta</taxon>
        <taxon>Sedentaria</taxon>
        <taxon>Canalipalpata</taxon>
        <taxon>Terebellida</taxon>
        <taxon>Terebelliformia</taxon>
        <taxon>Alvinellidae</taxon>
        <taxon>Paralvinella</taxon>
    </lineage>
</organism>
<evidence type="ECO:0000259" key="1">
    <source>
        <dbReference type="Pfam" id="PF01607"/>
    </source>
</evidence>
<dbReference type="InterPro" id="IPR002557">
    <property type="entry name" value="Chitin-bd_dom"/>
</dbReference>
<sequence>MKLVRVVECRRISPSIRVSAIPFSLPVPNSVGGVIAVEADDQVFCLLFVCCYYYCHREIREMLLPPICRIWTIFISCHLASRMTADRLFRRYADWRVLCPDLENAGDIGQIKCAAECSQRSNCSGFNHFDLTSDWIVCELCYAEYPENITLISPDTKSTAYALADLDLGLYTCEFHSPCSDTSDQYYPHEDPAQYIQCGGALCYPRECADGTKWHQELLRCE</sequence>
<name>A0AAD9MXT4_9ANNE</name>
<comment type="caution">
    <text evidence="2">The sequence shown here is derived from an EMBL/GenBank/DDBJ whole genome shotgun (WGS) entry which is preliminary data.</text>
</comment>
<evidence type="ECO:0000313" key="2">
    <source>
        <dbReference type="EMBL" id="KAK2148148.1"/>
    </source>
</evidence>
<feature type="domain" description="Chitin-binding type-2" evidence="1">
    <location>
        <begin position="179"/>
        <end position="222"/>
    </location>
</feature>
<dbReference type="AlphaFoldDB" id="A0AAD9MXT4"/>
<accession>A0AAD9MXT4</accession>
<proteinExistence type="predicted"/>
<dbReference type="GO" id="GO:0008061">
    <property type="term" value="F:chitin binding"/>
    <property type="evidence" value="ECO:0007669"/>
    <property type="project" value="InterPro"/>
</dbReference>
<dbReference type="Proteomes" id="UP001208570">
    <property type="component" value="Unassembled WGS sequence"/>
</dbReference>
<dbReference type="Pfam" id="PF01607">
    <property type="entry name" value="CBM_14"/>
    <property type="match status" value="1"/>
</dbReference>
<gene>
    <name evidence="2" type="ORF">LSH36_512g01012</name>
</gene>
<protein>
    <recommendedName>
        <fullName evidence="1">Chitin-binding type-2 domain-containing protein</fullName>
    </recommendedName>
</protein>
<dbReference type="GO" id="GO:0005576">
    <property type="term" value="C:extracellular region"/>
    <property type="evidence" value="ECO:0007669"/>
    <property type="project" value="InterPro"/>
</dbReference>
<evidence type="ECO:0000313" key="3">
    <source>
        <dbReference type="Proteomes" id="UP001208570"/>
    </source>
</evidence>
<dbReference type="EMBL" id="JAODUP010000512">
    <property type="protein sequence ID" value="KAK2148148.1"/>
    <property type="molecule type" value="Genomic_DNA"/>
</dbReference>
<keyword evidence="3" id="KW-1185">Reference proteome</keyword>
<reference evidence="2" key="1">
    <citation type="journal article" date="2023" name="Mol. Biol. Evol.">
        <title>Third-Generation Sequencing Reveals the Adaptive Role of the Epigenome in Three Deep-Sea Polychaetes.</title>
        <authorList>
            <person name="Perez M."/>
            <person name="Aroh O."/>
            <person name="Sun Y."/>
            <person name="Lan Y."/>
            <person name="Juniper S.K."/>
            <person name="Young C.R."/>
            <person name="Angers B."/>
            <person name="Qian P.Y."/>
        </authorList>
    </citation>
    <scope>NUCLEOTIDE SEQUENCE</scope>
    <source>
        <strain evidence="2">P08H-3</strain>
    </source>
</reference>